<protein>
    <submittedName>
        <fullName evidence="2">ABC transporter permease subunit</fullName>
    </submittedName>
</protein>
<name>A0AA96LR52_9BACL</name>
<dbReference type="KEGG" id="proo:MJB10_26380"/>
<evidence type="ECO:0000313" key="3">
    <source>
        <dbReference type="Proteomes" id="UP001304650"/>
    </source>
</evidence>
<gene>
    <name evidence="2" type="ORF">MJB10_26380</name>
</gene>
<evidence type="ECO:0000256" key="1">
    <source>
        <dbReference type="SAM" id="Phobius"/>
    </source>
</evidence>
<keyword evidence="1" id="KW-0812">Transmembrane</keyword>
<dbReference type="Proteomes" id="UP001304650">
    <property type="component" value="Chromosome"/>
</dbReference>
<keyword evidence="1" id="KW-1133">Transmembrane helix</keyword>
<feature type="transmembrane region" description="Helical" evidence="1">
    <location>
        <begin position="152"/>
        <end position="178"/>
    </location>
</feature>
<keyword evidence="1" id="KW-0472">Membrane</keyword>
<dbReference type="GO" id="GO:0005886">
    <property type="term" value="C:plasma membrane"/>
    <property type="evidence" value="ECO:0007669"/>
    <property type="project" value="UniProtKB-SubCell"/>
</dbReference>
<evidence type="ECO:0000313" key="2">
    <source>
        <dbReference type="EMBL" id="WNR44544.1"/>
    </source>
</evidence>
<proteinExistence type="predicted"/>
<dbReference type="PANTHER" id="PTHR37305">
    <property type="entry name" value="INTEGRAL MEMBRANE PROTEIN-RELATED"/>
    <property type="match status" value="1"/>
</dbReference>
<keyword evidence="3" id="KW-1185">Reference proteome</keyword>
<sequence>MFSKTYLMRLVKSNLKMSLIFMLLLCGLIAIIMNVFTPETMSEIAGRSADMPINPLGDISTLPKFLANQYFGMMALIFPMIFLILTGTKLIVGKVDKGDMACDLSTPVTRTQIAFTSMLYLVGSLAVIYVMIGAVGSSVASIAQPGELDYAMFLTMVFGSFLLQLAIGSIVFLASCVFNRTSRSLIIGAGLPILFFGAHLLSGMSDKLEGLKYLSLVTLFDTTAIINGSGYAAKLGMLGILAVVLYTAGIMIFKQKDLPL</sequence>
<dbReference type="GO" id="GO:0140359">
    <property type="term" value="F:ABC-type transporter activity"/>
    <property type="evidence" value="ECO:0007669"/>
    <property type="project" value="InterPro"/>
</dbReference>
<feature type="transmembrane region" description="Helical" evidence="1">
    <location>
        <begin position="235"/>
        <end position="253"/>
    </location>
</feature>
<dbReference type="PANTHER" id="PTHR37305:SF2">
    <property type="entry name" value="BACITRACIN TRANSPORT PERMEASE PROTEIN BCRB"/>
    <property type="match status" value="1"/>
</dbReference>
<organism evidence="2 3">
    <name type="scientific">Paenibacillus roseopurpureus</name>
    <dbReference type="NCBI Taxonomy" id="2918901"/>
    <lineage>
        <taxon>Bacteria</taxon>
        <taxon>Bacillati</taxon>
        <taxon>Bacillota</taxon>
        <taxon>Bacilli</taxon>
        <taxon>Bacillales</taxon>
        <taxon>Paenibacillaceae</taxon>
        <taxon>Paenibacillus</taxon>
    </lineage>
</organism>
<dbReference type="RefSeq" id="WP_314800199.1">
    <property type="nucleotide sequence ID" value="NZ_CP130319.1"/>
</dbReference>
<dbReference type="Pfam" id="PF12679">
    <property type="entry name" value="ABC2_membrane_2"/>
    <property type="match status" value="1"/>
</dbReference>
<dbReference type="AlphaFoldDB" id="A0AA96LR52"/>
<feature type="transmembrane region" description="Helical" evidence="1">
    <location>
        <begin position="113"/>
        <end position="132"/>
    </location>
</feature>
<reference evidence="2" key="1">
    <citation type="submission" date="2022-02" db="EMBL/GenBank/DDBJ databases">
        <title>Paenibacillus sp. MBLB1832 Whole Genome Shotgun Sequencing.</title>
        <authorList>
            <person name="Hwang C.Y."/>
            <person name="Cho E.-S."/>
            <person name="Seo M.-J."/>
        </authorList>
    </citation>
    <scope>NUCLEOTIDE SEQUENCE</scope>
    <source>
        <strain evidence="2">MBLB1832</strain>
    </source>
</reference>
<dbReference type="EMBL" id="CP130319">
    <property type="protein sequence ID" value="WNR44544.1"/>
    <property type="molecule type" value="Genomic_DNA"/>
</dbReference>
<feature type="transmembrane region" description="Helical" evidence="1">
    <location>
        <begin position="185"/>
        <end position="204"/>
    </location>
</feature>
<accession>A0AA96LR52</accession>
<feature type="transmembrane region" description="Helical" evidence="1">
    <location>
        <begin position="70"/>
        <end position="92"/>
    </location>
</feature>